<dbReference type="GO" id="GO:0072590">
    <property type="term" value="F:N-acetyl-L-aspartate-L-glutamate ligase activity"/>
    <property type="evidence" value="ECO:0007669"/>
    <property type="project" value="TreeGrafter"/>
</dbReference>
<dbReference type="SUPFAM" id="SSF56059">
    <property type="entry name" value="Glutathione synthetase ATP-binding domain-like"/>
    <property type="match status" value="1"/>
</dbReference>
<accession>A0A4Z0FUZ1</accession>
<dbReference type="PROSITE" id="PS50975">
    <property type="entry name" value="ATP_GRASP"/>
    <property type="match status" value="1"/>
</dbReference>
<dbReference type="Gene3D" id="3.30.470.20">
    <property type="entry name" value="ATP-grasp fold, B domain"/>
    <property type="match status" value="1"/>
</dbReference>
<dbReference type="GO" id="GO:0005737">
    <property type="term" value="C:cytoplasm"/>
    <property type="evidence" value="ECO:0007669"/>
    <property type="project" value="TreeGrafter"/>
</dbReference>
<keyword evidence="3 4" id="KW-0067">ATP-binding</keyword>
<name>A0A4Z0FUZ1_9ACTN</name>
<dbReference type="Gene3D" id="3.40.50.20">
    <property type="match status" value="1"/>
</dbReference>
<dbReference type="PANTHER" id="PTHR21621">
    <property type="entry name" value="RIBOSOMAL PROTEIN S6 MODIFICATION PROTEIN"/>
    <property type="match status" value="1"/>
</dbReference>
<reference evidence="6 7" key="1">
    <citation type="submission" date="2019-03" db="EMBL/GenBank/DDBJ databases">
        <authorList>
            <person name="Gonzalez-Pimentel J.L."/>
        </authorList>
    </citation>
    <scope>NUCLEOTIDE SEQUENCE [LARGE SCALE GENOMIC DNA]</scope>
    <source>
        <strain evidence="6 7">JCM 31289</strain>
    </source>
</reference>
<evidence type="ECO:0000256" key="1">
    <source>
        <dbReference type="ARBA" id="ARBA00022723"/>
    </source>
</evidence>
<dbReference type="GO" id="GO:0005524">
    <property type="term" value="F:ATP binding"/>
    <property type="evidence" value="ECO:0007669"/>
    <property type="project" value="UniProtKB-UniRule"/>
</dbReference>
<dbReference type="InterPro" id="IPR004666">
    <property type="entry name" value="Rp_bS6_RimK/Lys_biosynth_LsyX"/>
</dbReference>
<sequence>MLVRQRPTELRRSTRELADALAEAYGPRFAVWHSDELLFGVRGGRLVLRTLGGLDLAAPAVVCVRQVPGFMHVDREVTLMRHLEAMGSILVNAVDAQFKARNKLWQAQELALAGVPVPDTVSYATAPMEGVVHSTDTAPPCVVKSVVGTKGGQVFLAPDADMLRGVAGSLTQEAPFLFQEYVAHSHGRTLRVVVVDGEPVDAVLHSSRNGALAANIAKGSAANRCPGRHPRAEELAVRAARALGLDIAGVDLLFAGEDGYTVCEVNAVPGWRPEMTGVVPAITACVADRLAARGRPLAPAAEGRLARD</sequence>
<organism evidence="6 7">
    <name type="scientific">Streptomyces palmae</name>
    <dbReference type="NCBI Taxonomy" id="1701085"/>
    <lineage>
        <taxon>Bacteria</taxon>
        <taxon>Bacillati</taxon>
        <taxon>Actinomycetota</taxon>
        <taxon>Actinomycetes</taxon>
        <taxon>Kitasatosporales</taxon>
        <taxon>Streptomycetaceae</taxon>
        <taxon>Streptomyces</taxon>
    </lineage>
</organism>
<dbReference type="AlphaFoldDB" id="A0A4Z0FUZ1"/>
<evidence type="ECO:0000313" key="7">
    <source>
        <dbReference type="Proteomes" id="UP000297948"/>
    </source>
</evidence>
<keyword evidence="6" id="KW-0436">Ligase</keyword>
<feature type="domain" description="ATP-grasp" evidence="5">
    <location>
        <begin position="107"/>
        <end position="298"/>
    </location>
</feature>
<evidence type="ECO:0000256" key="2">
    <source>
        <dbReference type="ARBA" id="ARBA00022741"/>
    </source>
</evidence>
<protein>
    <submittedName>
        <fullName evidence="6">RimK family alpha-L-glutamate ligase</fullName>
    </submittedName>
</protein>
<dbReference type="PANTHER" id="PTHR21621:SF0">
    <property type="entry name" value="BETA-CITRYLGLUTAMATE SYNTHASE B-RELATED"/>
    <property type="match status" value="1"/>
</dbReference>
<evidence type="ECO:0000256" key="4">
    <source>
        <dbReference type="PROSITE-ProRule" id="PRU00409"/>
    </source>
</evidence>
<dbReference type="InterPro" id="IPR011761">
    <property type="entry name" value="ATP-grasp"/>
</dbReference>
<keyword evidence="1" id="KW-0479">Metal-binding</keyword>
<dbReference type="OrthoDB" id="3865600at2"/>
<comment type="caution">
    <text evidence="6">The sequence shown here is derived from an EMBL/GenBank/DDBJ whole genome shotgun (WGS) entry which is preliminary data.</text>
</comment>
<dbReference type="Proteomes" id="UP000297948">
    <property type="component" value="Unassembled WGS sequence"/>
</dbReference>
<dbReference type="Pfam" id="PF08443">
    <property type="entry name" value="RimK"/>
    <property type="match status" value="1"/>
</dbReference>
<evidence type="ECO:0000259" key="5">
    <source>
        <dbReference type="PROSITE" id="PS50975"/>
    </source>
</evidence>
<keyword evidence="2 4" id="KW-0547">Nucleotide-binding</keyword>
<dbReference type="InterPro" id="IPR013651">
    <property type="entry name" value="ATP-grasp_RimK-type"/>
</dbReference>
<dbReference type="NCBIfam" id="TIGR00768">
    <property type="entry name" value="rimK_fam"/>
    <property type="match status" value="1"/>
</dbReference>
<dbReference type="EMBL" id="SRID01000556">
    <property type="protein sequence ID" value="TGA85626.1"/>
    <property type="molecule type" value="Genomic_DNA"/>
</dbReference>
<keyword evidence="7" id="KW-1185">Reference proteome</keyword>
<proteinExistence type="predicted"/>
<evidence type="ECO:0000256" key="3">
    <source>
        <dbReference type="ARBA" id="ARBA00022840"/>
    </source>
</evidence>
<evidence type="ECO:0000313" key="6">
    <source>
        <dbReference type="EMBL" id="TGA85626.1"/>
    </source>
</evidence>
<gene>
    <name evidence="6" type="ORF">E4099_30830</name>
</gene>
<dbReference type="GO" id="GO:0046872">
    <property type="term" value="F:metal ion binding"/>
    <property type="evidence" value="ECO:0007669"/>
    <property type="project" value="UniProtKB-KW"/>
</dbReference>